<name>A0AAJ7BI42_CEPCN</name>
<dbReference type="CDD" id="cd23705">
    <property type="entry name" value="Flattop"/>
    <property type="match status" value="1"/>
</dbReference>
<dbReference type="AlphaFoldDB" id="A0AAJ7BI42"/>
<accession>A0AAJ7BI42</accession>
<feature type="compositionally biased region" description="Acidic residues" evidence="3">
    <location>
        <begin position="137"/>
        <end position="146"/>
    </location>
</feature>
<dbReference type="RefSeq" id="XP_015586644.1">
    <property type="nucleotide sequence ID" value="XM_015731158.2"/>
</dbReference>
<evidence type="ECO:0000256" key="1">
    <source>
        <dbReference type="ARBA" id="ARBA00009887"/>
    </source>
</evidence>
<dbReference type="Proteomes" id="UP000694920">
    <property type="component" value="Unplaced"/>
</dbReference>
<dbReference type="PANTHER" id="PTHR34639:SF1">
    <property type="entry name" value="PROTEIN FLATTOP"/>
    <property type="match status" value="1"/>
</dbReference>
<dbReference type="KEGG" id="ccin:107263681"/>
<evidence type="ECO:0000256" key="3">
    <source>
        <dbReference type="SAM" id="MobiDB-lite"/>
    </source>
</evidence>
<protein>
    <recommendedName>
        <fullName evidence="2">Cilia- and flagella-associated protein 126</fullName>
    </recommendedName>
</protein>
<evidence type="ECO:0000313" key="5">
    <source>
        <dbReference type="RefSeq" id="XP_015586644.1"/>
    </source>
</evidence>
<sequence>MSQHWHVHWADEPFKPKRLQNWEVPNWHPAWPDRHCITTEFYADNKGHILAGRKRSLQSPWGNFIDTWHLPRKINRRLAEELSAPPNYKKVAWAAHCARHRAICNAINPKSPKNFNETNKQKQEMLQNKTNIKSEEEKDEDEDEDNKDNISCTIDNFTNMSIKSEDISKSNSENCHANTCFQHQMRKI</sequence>
<evidence type="ECO:0000313" key="4">
    <source>
        <dbReference type="Proteomes" id="UP000694920"/>
    </source>
</evidence>
<organism evidence="4 5">
    <name type="scientific">Cephus cinctus</name>
    <name type="common">Wheat stem sawfly</name>
    <dbReference type="NCBI Taxonomy" id="211228"/>
    <lineage>
        <taxon>Eukaryota</taxon>
        <taxon>Metazoa</taxon>
        <taxon>Ecdysozoa</taxon>
        <taxon>Arthropoda</taxon>
        <taxon>Hexapoda</taxon>
        <taxon>Insecta</taxon>
        <taxon>Pterygota</taxon>
        <taxon>Neoptera</taxon>
        <taxon>Endopterygota</taxon>
        <taxon>Hymenoptera</taxon>
        <taxon>Cephoidea</taxon>
        <taxon>Cephidae</taxon>
        <taxon>Cephus</taxon>
    </lineage>
</organism>
<proteinExistence type="inferred from homology"/>
<dbReference type="InterPro" id="IPR038797">
    <property type="entry name" value="Fltp"/>
</dbReference>
<feature type="region of interest" description="Disordered" evidence="3">
    <location>
        <begin position="123"/>
        <end position="151"/>
    </location>
</feature>
<dbReference type="PANTHER" id="PTHR34639">
    <property type="entry name" value="PROTEIN FLATTOP"/>
    <property type="match status" value="1"/>
</dbReference>
<dbReference type="Pfam" id="PF22611">
    <property type="entry name" value="CFAP126"/>
    <property type="match status" value="1"/>
</dbReference>
<dbReference type="GO" id="GO:0036064">
    <property type="term" value="C:ciliary basal body"/>
    <property type="evidence" value="ECO:0007669"/>
    <property type="project" value="TreeGrafter"/>
</dbReference>
<dbReference type="GO" id="GO:0044782">
    <property type="term" value="P:cilium organization"/>
    <property type="evidence" value="ECO:0007669"/>
    <property type="project" value="TreeGrafter"/>
</dbReference>
<comment type="similarity">
    <text evidence="1">Belongs to the Flattop family.</text>
</comment>
<evidence type="ECO:0000256" key="2">
    <source>
        <dbReference type="ARBA" id="ARBA00033306"/>
    </source>
</evidence>
<gene>
    <name evidence="5" type="primary">LOC107263681</name>
</gene>
<keyword evidence="4" id="KW-1185">Reference proteome</keyword>
<reference evidence="5" key="1">
    <citation type="submission" date="2025-08" db="UniProtKB">
        <authorList>
            <consortium name="RefSeq"/>
        </authorList>
    </citation>
    <scope>IDENTIFICATION</scope>
</reference>
<dbReference type="GeneID" id="107263681"/>